<accession>A0ACB6RUB6</accession>
<reference evidence="1" key="1">
    <citation type="journal article" date="2020" name="Stud. Mycol.">
        <title>101 Dothideomycetes genomes: a test case for predicting lifestyles and emergence of pathogens.</title>
        <authorList>
            <person name="Haridas S."/>
            <person name="Albert R."/>
            <person name="Binder M."/>
            <person name="Bloem J."/>
            <person name="Labutti K."/>
            <person name="Salamov A."/>
            <person name="Andreopoulos B."/>
            <person name="Baker S."/>
            <person name="Barry K."/>
            <person name="Bills G."/>
            <person name="Bluhm B."/>
            <person name="Cannon C."/>
            <person name="Castanera R."/>
            <person name="Culley D."/>
            <person name="Daum C."/>
            <person name="Ezra D."/>
            <person name="Gonzalez J."/>
            <person name="Henrissat B."/>
            <person name="Kuo A."/>
            <person name="Liang C."/>
            <person name="Lipzen A."/>
            <person name="Lutzoni F."/>
            <person name="Magnuson J."/>
            <person name="Mondo S."/>
            <person name="Nolan M."/>
            <person name="Ohm R."/>
            <person name="Pangilinan J."/>
            <person name="Park H.-J."/>
            <person name="Ramirez L."/>
            <person name="Alfaro M."/>
            <person name="Sun H."/>
            <person name="Tritt A."/>
            <person name="Yoshinaga Y."/>
            <person name="Zwiers L.-H."/>
            <person name="Turgeon B."/>
            <person name="Goodwin S."/>
            <person name="Spatafora J."/>
            <person name="Crous P."/>
            <person name="Grigoriev I."/>
        </authorList>
    </citation>
    <scope>NUCLEOTIDE SEQUENCE</scope>
    <source>
        <strain evidence="1">CBS 525.71</strain>
    </source>
</reference>
<organism evidence="1 2">
    <name type="scientific">Macroventuria anomochaeta</name>
    <dbReference type="NCBI Taxonomy" id="301207"/>
    <lineage>
        <taxon>Eukaryota</taxon>
        <taxon>Fungi</taxon>
        <taxon>Dikarya</taxon>
        <taxon>Ascomycota</taxon>
        <taxon>Pezizomycotina</taxon>
        <taxon>Dothideomycetes</taxon>
        <taxon>Pleosporomycetidae</taxon>
        <taxon>Pleosporales</taxon>
        <taxon>Pleosporineae</taxon>
        <taxon>Didymellaceae</taxon>
        <taxon>Macroventuria</taxon>
    </lineage>
</organism>
<sequence>MQIWWNEAIAKTMNLPKGYEKVSVLLLKWSDHIEELVTRNEITMAEDCFRNQFHYHVEILELGVRAKPQLQLRSGVSSFVEAHDGPNNLLIVYYVGQGTFNERYHRLELVASTQANPRGLWKDAHASWNPVEDMLRSDETEADVLTILDSTKGGNPTSKKVELMGTLFPDESVSAPADTLFTRSLVDSLIQLSKEYGTRPFSTWHLAQRLCDDPRRNDVPTQLWSRLPNEQHILLAPMSVVTEPRRLMAKAPRGYLNLRIGLRDGNLSEGQIRSLTQGLSDLARQRESIGVRKIDWLGFTPARISYFERASLAIHAINRWRAFVQKKRDQRLAQAGIETPEKTA</sequence>
<keyword evidence="2" id="KW-1185">Reference proteome</keyword>
<protein>
    <submittedName>
        <fullName evidence="1">Uncharacterized protein</fullName>
    </submittedName>
</protein>
<evidence type="ECO:0000313" key="2">
    <source>
        <dbReference type="Proteomes" id="UP000799754"/>
    </source>
</evidence>
<evidence type="ECO:0000313" key="1">
    <source>
        <dbReference type="EMBL" id="KAF2625000.1"/>
    </source>
</evidence>
<dbReference type="Proteomes" id="UP000799754">
    <property type="component" value="Unassembled WGS sequence"/>
</dbReference>
<gene>
    <name evidence="1" type="ORF">BU25DRAFT_346823</name>
</gene>
<comment type="caution">
    <text evidence="1">The sequence shown here is derived from an EMBL/GenBank/DDBJ whole genome shotgun (WGS) entry which is preliminary data.</text>
</comment>
<proteinExistence type="predicted"/>
<name>A0ACB6RUB6_9PLEO</name>
<dbReference type="EMBL" id="MU006728">
    <property type="protein sequence ID" value="KAF2625000.1"/>
    <property type="molecule type" value="Genomic_DNA"/>
</dbReference>